<dbReference type="InterPro" id="IPR009057">
    <property type="entry name" value="Homeodomain-like_sf"/>
</dbReference>
<reference evidence="3" key="1">
    <citation type="submission" date="2021-02" db="EMBL/GenBank/DDBJ databases">
        <title>First Annotated Genome of the Yellow-green Alga Tribonema minus.</title>
        <authorList>
            <person name="Mahan K.M."/>
        </authorList>
    </citation>
    <scope>NUCLEOTIDE SEQUENCE</scope>
    <source>
        <strain evidence="3">UTEX B ZZ1240</strain>
    </source>
</reference>
<feature type="domain" description="HTH myb-type" evidence="2">
    <location>
        <begin position="29"/>
        <end position="78"/>
    </location>
</feature>
<accession>A0A835Z4W2</accession>
<dbReference type="GO" id="GO:0000981">
    <property type="term" value="F:DNA-binding transcription factor activity, RNA polymerase II-specific"/>
    <property type="evidence" value="ECO:0007669"/>
    <property type="project" value="TreeGrafter"/>
</dbReference>
<dbReference type="GO" id="GO:0005634">
    <property type="term" value="C:nucleus"/>
    <property type="evidence" value="ECO:0007669"/>
    <property type="project" value="TreeGrafter"/>
</dbReference>
<keyword evidence="3" id="KW-0238">DNA-binding</keyword>
<evidence type="ECO:0000259" key="2">
    <source>
        <dbReference type="PROSITE" id="PS51294"/>
    </source>
</evidence>
<feature type="domain" description="Myb-like" evidence="1">
    <location>
        <begin position="25"/>
        <end position="71"/>
    </location>
</feature>
<dbReference type="PROSITE" id="PS51294">
    <property type="entry name" value="HTH_MYB"/>
    <property type="match status" value="2"/>
</dbReference>
<dbReference type="OrthoDB" id="2143914at2759"/>
<evidence type="ECO:0000313" key="3">
    <source>
        <dbReference type="EMBL" id="KAG5182313.1"/>
    </source>
</evidence>
<dbReference type="EMBL" id="JAFCMP010000257">
    <property type="protein sequence ID" value="KAG5182313.1"/>
    <property type="molecule type" value="Genomic_DNA"/>
</dbReference>
<keyword evidence="3" id="KW-0371">Homeobox</keyword>
<feature type="non-terminal residue" evidence="3">
    <location>
        <position position="1"/>
    </location>
</feature>
<dbReference type="Pfam" id="PF13921">
    <property type="entry name" value="Myb_DNA-bind_6"/>
    <property type="match status" value="1"/>
</dbReference>
<dbReference type="PROSITE" id="PS50090">
    <property type="entry name" value="MYB_LIKE"/>
    <property type="match status" value="2"/>
</dbReference>
<dbReference type="PANTHER" id="PTHR45614">
    <property type="entry name" value="MYB PROTEIN-RELATED"/>
    <property type="match status" value="1"/>
</dbReference>
<feature type="domain" description="HTH myb-type" evidence="2">
    <location>
        <begin position="1"/>
        <end position="28"/>
    </location>
</feature>
<sequence length="78" mass="9449">WAEISKHLPGRDAKQCRERYINHLDPSLRKAPWTPEEEAALVAHCRETNCHWAEVWRRFPGRSYNDVKNRYYLLERRA</sequence>
<feature type="non-terminal residue" evidence="3">
    <location>
        <position position="78"/>
    </location>
</feature>
<proteinExistence type="predicted"/>
<dbReference type="GO" id="GO:0000978">
    <property type="term" value="F:RNA polymerase II cis-regulatory region sequence-specific DNA binding"/>
    <property type="evidence" value="ECO:0007669"/>
    <property type="project" value="TreeGrafter"/>
</dbReference>
<dbReference type="Proteomes" id="UP000664859">
    <property type="component" value="Unassembled WGS sequence"/>
</dbReference>
<dbReference type="SMART" id="SM00717">
    <property type="entry name" value="SANT"/>
    <property type="match status" value="1"/>
</dbReference>
<dbReference type="SUPFAM" id="SSF46689">
    <property type="entry name" value="Homeodomain-like"/>
    <property type="match status" value="1"/>
</dbReference>
<keyword evidence="4" id="KW-1185">Reference proteome</keyword>
<comment type="caution">
    <text evidence="3">The sequence shown here is derived from an EMBL/GenBank/DDBJ whole genome shotgun (WGS) entry which is preliminary data.</text>
</comment>
<dbReference type="InterPro" id="IPR017930">
    <property type="entry name" value="Myb_dom"/>
</dbReference>
<dbReference type="CDD" id="cd00167">
    <property type="entry name" value="SANT"/>
    <property type="match status" value="2"/>
</dbReference>
<evidence type="ECO:0000313" key="4">
    <source>
        <dbReference type="Proteomes" id="UP000664859"/>
    </source>
</evidence>
<dbReference type="InterPro" id="IPR001005">
    <property type="entry name" value="SANT/Myb"/>
</dbReference>
<dbReference type="Gene3D" id="1.10.10.60">
    <property type="entry name" value="Homeodomain-like"/>
    <property type="match status" value="2"/>
</dbReference>
<evidence type="ECO:0000259" key="1">
    <source>
        <dbReference type="PROSITE" id="PS50090"/>
    </source>
</evidence>
<dbReference type="AlphaFoldDB" id="A0A835Z4W2"/>
<feature type="domain" description="Myb-like" evidence="1">
    <location>
        <begin position="1"/>
        <end position="24"/>
    </location>
</feature>
<gene>
    <name evidence="3" type="ORF">JKP88DRAFT_144030</name>
</gene>
<dbReference type="InterPro" id="IPR050560">
    <property type="entry name" value="MYB_TF"/>
</dbReference>
<organism evidence="3 4">
    <name type="scientific">Tribonema minus</name>
    <dbReference type="NCBI Taxonomy" id="303371"/>
    <lineage>
        <taxon>Eukaryota</taxon>
        <taxon>Sar</taxon>
        <taxon>Stramenopiles</taxon>
        <taxon>Ochrophyta</taxon>
        <taxon>PX clade</taxon>
        <taxon>Xanthophyceae</taxon>
        <taxon>Tribonematales</taxon>
        <taxon>Tribonemataceae</taxon>
        <taxon>Tribonema</taxon>
    </lineage>
</organism>
<name>A0A835Z4W2_9STRA</name>
<protein>
    <submittedName>
        <fullName evidence="3">Homeodomain-like protein</fullName>
    </submittedName>
</protein>